<proteinExistence type="predicted"/>
<name>A0A9Q3KF27_9BASI</name>
<keyword evidence="2" id="KW-1185">Reference proteome</keyword>
<accession>A0A9Q3KF27</accession>
<gene>
    <name evidence="1" type="ORF">O181_120035</name>
</gene>
<protein>
    <submittedName>
        <fullName evidence="1">Uncharacterized protein</fullName>
    </submittedName>
</protein>
<dbReference type="EMBL" id="AVOT02107254">
    <property type="protein sequence ID" value="MBW0580320.1"/>
    <property type="molecule type" value="Genomic_DNA"/>
</dbReference>
<evidence type="ECO:0000313" key="1">
    <source>
        <dbReference type="EMBL" id="MBW0580320.1"/>
    </source>
</evidence>
<evidence type="ECO:0000313" key="2">
    <source>
        <dbReference type="Proteomes" id="UP000765509"/>
    </source>
</evidence>
<dbReference type="Proteomes" id="UP000765509">
    <property type="component" value="Unassembled WGS sequence"/>
</dbReference>
<organism evidence="1 2">
    <name type="scientific">Austropuccinia psidii MF-1</name>
    <dbReference type="NCBI Taxonomy" id="1389203"/>
    <lineage>
        <taxon>Eukaryota</taxon>
        <taxon>Fungi</taxon>
        <taxon>Dikarya</taxon>
        <taxon>Basidiomycota</taxon>
        <taxon>Pucciniomycotina</taxon>
        <taxon>Pucciniomycetes</taxon>
        <taxon>Pucciniales</taxon>
        <taxon>Sphaerophragmiaceae</taxon>
        <taxon>Austropuccinia</taxon>
    </lineage>
</organism>
<reference evidence="1" key="1">
    <citation type="submission" date="2021-03" db="EMBL/GenBank/DDBJ databases">
        <title>Draft genome sequence of rust myrtle Austropuccinia psidii MF-1, a brazilian biotype.</title>
        <authorList>
            <person name="Quecine M.C."/>
            <person name="Pachon D.M.R."/>
            <person name="Bonatelli M.L."/>
            <person name="Correr F.H."/>
            <person name="Franceschini L.M."/>
            <person name="Leite T.F."/>
            <person name="Margarido G.R.A."/>
            <person name="Almeida C.A."/>
            <person name="Ferrarezi J.A."/>
            <person name="Labate C.A."/>
        </authorList>
    </citation>
    <scope>NUCLEOTIDE SEQUENCE</scope>
    <source>
        <strain evidence="1">MF-1</strain>
    </source>
</reference>
<comment type="caution">
    <text evidence="1">The sequence shown here is derived from an EMBL/GenBank/DDBJ whole genome shotgun (WGS) entry which is preliminary data.</text>
</comment>
<dbReference type="AlphaFoldDB" id="A0A9Q3KF27"/>
<sequence length="103" mass="11379">MCQHCSTQKHSSAAGDRQGVAFTPFNINSTLKSSNQPLHPNLFQTSLLLHQDLSACRFYWIKSSQLIIHNLPKALSPLQHYGTPFGVGLDNAVLEGEITGKQF</sequence>